<keyword evidence="4" id="KW-1185">Reference proteome</keyword>
<evidence type="ECO:0000256" key="1">
    <source>
        <dbReference type="PROSITE-ProRule" id="PRU00110"/>
    </source>
</evidence>
<dbReference type="EMBL" id="JACATN010000005">
    <property type="protein sequence ID" value="MBT2162941.1"/>
    <property type="molecule type" value="Genomic_DNA"/>
</dbReference>
<evidence type="ECO:0000313" key="4">
    <source>
        <dbReference type="Proteomes" id="UP000740413"/>
    </source>
</evidence>
<reference evidence="3 4" key="1">
    <citation type="submission" date="2020-06" db="EMBL/GenBank/DDBJ databases">
        <authorList>
            <person name="Isaeva M.P."/>
            <person name="Chernysheva N.Y."/>
        </authorList>
    </citation>
    <scope>NUCLEOTIDE SEQUENCE [LARGE SCALE GENOMIC DNA]</scope>
    <source>
        <strain evidence="3 4">KMM 6746</strain>
    </source>
</reference>
<gene>
    <name evidence="3" type="ORF">HW347_16860</name>
</gene>
<evidence type="ECO:0000259" key="2">
    <source>
        <dbReference type="PROSITE" id="PS50894"/>
    </source>
</evidence>
<proteinExistence type="predicted"/>
<reference evidence="4" key="2">
    <citation type="submission" date="2023-07" db="EMBL/GenBank/DDBJ databases">
        <title>Zobellia barbeyronii sp. nov., a new marine flavobacterium, isolated from green and red algae.</title>
        <authorList>
            <person name="Nedashkovskaya O.I."/>
            <person name="Otstavnykh N."/>
            <person name="Zhukova N."/>
            <person name="Guzev K."/>
            <person name="Chausova V."/>
            <person name="Tekutyeva L."/>
            <person name="Mikhailov V."/>
            <person name="Isaeva M."/>
        </authorList>
    </citation>
    <scope>NUCLEOTIDE SEQUENCE [LARGE SCALE GENOMIC DNA]</scope>
    <source>
        <strain evidence="4">KMM 6746</strain>
    </source>
</reference>
<accession>A0ABS5WJ15</accession>
<comment type="caution">
    <text evidence="3">The sequence shown here is derived from an EMBL/GenBank/DDBJ whole genome shotgun (WGS) entry which is preliminary data.</text>
</comment>
<dbReference type="PROSITE" id="PS50894">
    <property type="entry name" value="HPT"/>
    <property type="match status" value="1"/>
</dbReference>
<dbReference type="Gene3D" id="1.20.120.160">
    <property type="entry name" value="HPT domain"/>
    <property type="match status" value="1"/>
</dbReference>
<sequence>MKTKNLLFQLSDLESHLNNFSSEKLTTDEAFHLKISFQHFKKNLLEMVFLSRESNNDSSNDSQEKKSIARTNEFETAYPEIDLQTYEAIVEHHKSYGNVLKDLEIDAAMDEKDFLIFKGKTNDKQNSDTQIDLSIILEECMGEMGLLRELITLFIGNALEFMGAAKIHLQSEDFEQLDFAAHKIKAGLAMMRTDGLHDIVVQIQKGCKIDQDPKHLEFLCKCFNEEFPKVKKSLDSAYVELTNN</sequence>
<name>A0ABS5WJ15_9FLAO</name>
<dbReference type="InterPro" id="IPR008207">
    <property type="entry name" value="Sig_transdc_His_kin_Hpt_dom"/>
</dbReference>
<feature type="modified residue" description="Phosphohistidine" evidence="1">
    <location>
        <position position="182"/>
    </location>
</feature>
<keyword evidence="1" id="KW-0597">Phosphoprotein</keyword>
<dbReference type="Proteomes" id="UP000740413">
    <property type="component" value="Unassembled WGS sequence"/>
</dbReference>
<dbReference type="InterPro" id="IPR036641">
    <property type="entry name" value="HPT_dom_sf"/>
</dbReference>
<dbReference type="SUPFAM" id="SSF47226">
    <property type="entry name" value="Histidine-containing phosphotransfer domain, HPT domain"/>
    <property type="match status" value="1"/>
</dbReference>
<evidence type="ECO:0000313" key="3">
    <source>
        <dbReference type="EMBL" id="MBT2162941.1"/>
    </source>
</evidence>
<dbReference type="RefSeq" id="WP_214612926.1">
    <property type="nucleotide sequence ID" value="NZ_JACATN010000005.1"/>
</dbReference>
<protein>
    <submittedName>
        <fullName evidence="3">Hpt domain-containing protein</fullName>
    </submittedName>
</protein>
<organism evidence="3 4">
    <name type="scientific">Zobellia barbeyronii</name>
    <dbReference type="NCBI Taxonomy" id="2748009"/>
    <lineage>
        <taxon>Bacteria</taxon>
        <taxon>Pseudomonadati</taxon>
        <taxon>Bacteroidota</taxon>
        <taxon>Flavobacteriia</taxon>
        <taxon>Flavobacteriales</taxon>
        <taxon>Flavobacteriaceae</taxon>
        <taxon>Zobellia</taxon>
    </lineage>
</organism>
<dbReference type="Pfam" id="PF01627">
    <property type="entry name" value="Hpt"/>
    <property type="match status" value="1"/>
</dbReference>
<feature type="domain" description="HPt" evidence="2">
    <location>
        <begin position="143"/>
        <end position="237"/>
    </location>
</feature>